<reference evidence="15 16" key="1">
    <citation type="submission" date="2019-03" db="EMBL/GenBank/DDBJ databases">
        <authorList>
            <person name="Yang Y."/>
        </authorList>
    </citation>
    <scope>NUCLEOTIDE SEQUENCE [LARGE SCALE GENOMIC DNA]</scope>
    <source>
        <strain evidence="15 16">ASL-1</strain>
    </source>
</reference>
<dbReference type="InterPro" id="IPR020805">
    <property type="entry name" value="Cell_div_FtsZ_CS"/>
</dbReference>
<dbReference type="PROSITE" id="PS01134">
    <property type="entry name" value="FTSZ_1"/>
    <property type="match status" value="1"/>
</dbReference>
<feature type="binding site" evidence="9">
    <location>
        <position position="139"/>
    </location>
    <ligand>
        <name>GTP</name>
        <dbReference type="ChEBI" id="CHEBI:37565"/>
    </ligand>
</feature>
<dbReference type="Gene3D" id="3.30.1330.20">
    <property type="entry name" value="Tubulin/FtsZ, C-terminal domain"/>
    <property type="match status" value="1"/>
</dbReference>
<comment type="caution">
    <text evidence="15">The sequence shown here is derived from an EMBL/GenBank/DDBJ whole genome shotgun (WGS) entry which is preliminary data.</text>
</comment>
<feature type="binding site" evidence="9">
    <location>
        <position position="187"/>
    </location>
    <ligand>
        <name>GTP</name>
        <dbReference type="ChEBI" id="CHEBI:37565"/>
    </ligand>
</feature>
<keyword evidence="5 9" id="KW-0342">GTP-binding</keyword>
<keyword evidence="2 9" id="KW-0963">Cytoplasm</keyword>
<feature type="compositionally biased region" description="Polar residues" evidence="12">
    <location>
        <begin position="364"/>
        <end position="374"/>
    </location>
</feature>
<dbReference type="PANTHER" id="PTHR30314">
    <property type="entry name" value="CELL DIVISION PROTEIN FTSZ-RELATED"/>
    <property type="match status" value="1"/>
</dbReference>
<name>A0A4Y8LDR3_9BACL</name>
<accession>A0A4Y8LDR3</accession>
<evidence type="ECO:0000256" key="11">
    <source>
        <dbReference type="RuleBase" id="RU000631"/>
    </source>
</evidence>
<evidence type="ECO:0000256" key="6">
    <source>
        <dbReference type="ARBA" id="ARBA00023210"/>
    </source>
</evidence>
<evidence type="ECO:0000259" key="14">
    <source>
        <dbReference type="SMART" id="SM00865"/>
    </source>
</evidence>
<evidence type="ECO:0000256" key="2">
    <source>
        <dbReference type="ARBA" id="ARBA00022490"/>
    </source>
</evidence>
<evidence type="ECO:0000256" key="12">
    <source>
        <dbReference type="SAM" id="MobiDB-lite"/>
    </source>
</evidence>
<dbReference type="InterPro" id="IPR000158">
    <property type="entry name" value="Cell_div_FtsZ"/>
</dbReference>
<organism evidence="15 16">
    <name type="scientific">Jeotgalibacillus salarius</name>
    <dbReference type="NCBI Taxonomy" id="546023"/>
    <lineage>
        <taxon>Bacteria</taxon>
        <taxon>Bacillati</taxon>
        <taxon>Bacillota</taxon>
        <taxon>Bacilli</taxon>
        <taxon>Bacillales</taxon>
        <taxon>Caryophanaceae</taxon>
        <taxon>Jeotgalibacillus</taxon>
    </lineage>
</organism>
<evidence type="ECO:0000259" key="13">
    <source>
        <dbReference type="SMART" id="SM00864"/>
    </source>
</evidence>
<dbReference type="InterPro" id="IPR037103">
    <property type="entry name" value="Tubulin/FtsZ-like_C"/>
</dbReference>
<dbReference type="Proteomes" id="UP000297776">
    <property type="component" value="Unassembled WGS sequence"/>
</dbReference>
<dbReference type="HAMAP" id="MF_00909">
    <property type="entry name" value="FtsZ"/>
    <property type="match status" value="1"/>
</dbReference>
<dbReference type="InterPro" id="IPR003008">
    <property type="entry name" value="Tubulin_FtsZ_GTPase"/>
</dbReference>
<sequence>MLDFDTNVDSLATIKVIGVGGGGNNAVNRMIEHGVQGVEFIAVNTDAQALNLSKAEIKMQIGGKLTRGLGAGANPEVGKKAAEESREQIEEAIKGADMVFVTAGMGGGTGTGAAPVIAQIARELGSLTVGVVTRPFTFEGRKRATQAAGGISSMKEAVDTLIVIPNDRLLEIVDKSTPMLEAFREADNVLRQGVQGISDLIAVPGLINLDFADVKTIMSNKGSALMGIGVASGENRASEAAKKAISSPLLETSIDGAQGVLMNITGGTNLSLYEVQEAADIVASASDQEVNMIFGSVIDEDLKDEILVTVIATGFNETPNQAKPTRPQMGGQVRQQPQPPKRERERDREPVREQHHQREEAPQAEQQTRNQQPVEDTLDIPTFLRNRNRRRG</sequence>
<keyword evidence="3 9" id="KW-0132">Cell division</keyword>
<evidence type="ECO:0000256" key="8">
    <source>
        <dbReference type="ARBA" id="ARBA00055345"/>
    </source>
</evidence>
<feature type="domain" description="Tubulin/FtsZ 2-layer sandwich" evidence="14">
    <location>
        <begin position="207"/>
        <end position="324"/>
    </location>
</feature>
<feature type="domain" description="Tubulin/FtsZ GTPase" evidence="13">
    <location>
        <begin position="13"/>
        <end position="205"/>
    </location>
</feature>
<dbReference type="GO" id="GO:0000917">
    <property type="term" value="P:division septum assembly"/>
    <property type="evidence" value="ECO:0007669"/>
    <property type="project" value="UniProtKB-KW"/>
</dbReference>
<dbReference type="GO" id="GO:0030428">
    <property type="term" value="C:cell septum"/>
    <property type="evidence" value="ECO:0007669"/>
    <property type="project" value="UniProtKB-ARBA"/>
</dbReference>
<dbReference type="CDD" id="cd02201">
    <property type="entry name" value="FtsZ_type1"/>
    <property type="match status" value="1"/>
</dbReference>
<gene>
    <name evidence="9 15" type="primary">ftsZ</name>
    <name evidence="15" type="ORF">E2626_12145</name>
</gene>
<dbReference type="SUPFAM" id="SSF55307">
    <property type="entry name" value="Tubulin C-terminal domain-like"/>
    <property type="match status" value="1"/>
</dbReference>
<feature type="binding site" evidence="9">
    <location>
        <begin position="108"/>
        <end position="110"/>
    </location>
    <ligand>
        <name>GTP</name>
        <dbReference type="ChEBI" id="CHEBI:37565"/>
    </ligand>
</feature>
<keyword evidence="4 9" id="KW-0547">Nucleotide-binding</keyword>
<dbReference type="GO" id="GO:0043093">
    <property type="term" value="P:FtsZ-dependent cytokinesis"/>
    <property type="evidence" value="ECO:0007669"/>
    <property type="project" value="UniProtKB-UniRule"/>
</dbReference>
<dbReference type="PROSITE" id="PS01135">
    <property type="entry name" value="FTSZ_2"/>
    <property type="match status" value="1"/>
</dbReference>
<dbReference type="GO" id="GO:0005737">
    <property type="term" value="C:cytoplasm"/>
    <property type="evidence" value="ECO:0007669"/>
    <property type="project" value="UniProtKB-SubCell"/>
</dbReference>
<feature type="compositionally biased region" description="Low complexity" evidence="12">
    <location>
        <begin position="326"/>
        <end position="336"/>
    </location>
</feature>
<dbReference type="GO" id="GO:0003924">
    <property type="term" value="F:GTPase activity"/>
    <property type="evidence" value="ECO:0007669"/>
    <property type="project" value="UniProtKB-UniRule"/>
</dbReference>
<evidence type="ECO:0000313" key="15">
    <source>
        <dbReference type="EMBL" id="TFE00229.1"/>
    </source>
</evidence>
<keyword evidence="6 9" id="KW-0717">Septation</keyword>
<dbReference type="RefSeq" id="WP_134382048.1">
    <property type="nucleotide sequence ID" value="NZ_SORX01000007.1"/>
</dbReference>
<evidence type="ECO:0000313" key="16">
    <source>
        <dbReference type="Proteomes" id="UP000297776"/>
    </source>
</evidence>
<dbReference type="FunFam" id="3.30.1330.20:FF:000005">
    <property type="entry name" value="Cell division protein FtsZ"/>
    <property type="match status" value="1"/>
</dbReference>
<dbReference type="GO" id="GO:0005525">
    <property type="term" value="F:GTP binding"/>
    <property type="evidence" value="ECO:0007669"/>
    <property type="project" value="UniProtKB-UniRule"/>
</dbReference>
<proteinExistence type="inferred from homology"/>
<dbReference type="InterPro" id="IPR036525">
    <property type="entry name" value="Tubulin/FtsZ_GTPase_sf"/>
</dbReference>
<dbReference type="GO" id="GO:0032153">
    <property type="term" value="C:cell division site"/>
    <property type="evidence" value="ECO:0007669"/>
    <property type="project" value="UniProtKB-UniRule"/>
</dbReference>
<feature type="binding site" evidence="9">
    <location>
        <position position="143"/>
    </location>
    <ligand>
        <name>GTP</name>
        <dbReference type="ChEBI" id="CHEBI:37565"/>
    </ligand>
</feature>
<dbReference type="SMART" id="SM00865">
    <property type="entry name" value="Tubulin_C"/>
    <property type="match status" value="1"/>
</dbReference>
<dbReference type="EMBL" id="SORX01000007">
    <property type="protein sequence ID" value="TFE00229.1"/>
    <property type="molecule type" value="Genomic_DNA"/>
</dbReference>
<protein>
    <recommendedName>
        <fullName evidence="9 10">Cell division protein FtsZ</fullName>
    </recommendedName>
</protein>
<dbReference type="InterPro" id="IPR008280">
    <property type="entry name" value="Tub_FtsZ_C"/>
</dbReference>
<comment type="subunit">
    <text evidence="9">Homodimer. Polymerizes to form a dynamic ring structure in a strictly GTP-dependent manner. Interacts directly with several other division proteins.</text>
</comment>
<feature type="binding site" evidence="9">
    <location>
        <begin position="21"/>
        <end position="25"/>
    </location>
    <ligand>
        <name>GTP</name>
        <dbReference type="ChEBI" id="CHEBI:37565"/>
    </ligand>
</feature>
<comment type="similarity">
    <text evidence="1 9 11">Belongs to the FtsZ family.</text>
</comment>
<comment type="function">
    <text evidence="8 9 11">Essential cell division protein that forms a contractile ring structure (Z ring) at the future cell division site. The regulation of the ring assembly controls the timing and the location of cell division. One of the functions of the FtsZ ring is to recruit other cell division proteins to the septum to produce a new cell wall between the dividing cells. Binds GTP and shows GTPase activity.</text>
</comment>
<dbReference type="PANTHER" id="PTHR30314:SF3">
    <property type="entry name" value="MITOCHONDRIAL DIVISION PROTEIN FSZA"/>
    <property type="match status" value="1"/>
</dbReference>
<dbReference type="Pfam" id="PF00091">
    <property type="entry name" value="Tubulin"/>
    <property type="match status" value="1"/>
</dbReference>
<evidence type="ECO:0000256" key="3">
    <source>
        <dbReference type="ARBA" id="ARBA00022618"/>
    </source>
</evidence>
<dbReference type="InterPro" id="IPR045061">
    <property type="entry name" value="FtsZ/CetZ"/>
</dbReference>
<dbReference type="GO" id="GO:0051258">
    <property type="term" value="P:protein polymerization"/>
    <property type="evidence" value="ECO:0007669"/>
    <property type="project" value="UniProtKB-UniRule"/>
</dbReference>
<evidence type="ECO:0000256" key="9">
    <source>
        <dbReference type="HAMAP-Rule" id="MF_00909"/>
    </source>
</evidence>
<dbReference type="Pfam" id="PF12327">
    <property type="entry name" value="FtsZ_C"/>
    <property type="match status" value="1"/>
</dbReference>
<keyword evidence="7 9" id="KW-0131">Cell cycle</keyword>
<dbReference type="PRINTS" id="PR00423">
    <property type="entry name" value="CELLDVISFTSZ"/>
</dbReference>
<dbReference type="InterPro" id="IPR024757">
    <property type="entry name" value="FtsZ_C"/>
</dbReference>
<feature type="compositionally biased region" description="Basic and acidic residues" evidence="12">
    <location>
        <begin position="340"/>
        <end position="361"/>
    </location>
</feature>
<dbReference type="FunFam" id="3.40.50.1440:FF:000023">
    <property type="entry name" value="Cell division protein FtsZ"/>
    <property type="match status" value="1"/>
</dbReference>
<dbReference type="Gene3D" id="3.40.50.1440">
    <property type="entry name" value="Tubulin/FtsZ, GTPase domain"/>
    <property type="match status" value="1"/>
</dbReference>
<dbReference type="NCBIfam" id="TIGR00065">
    <property type="entry name" value="ftsZ"/>
    <property type="match status" value="1"/>
</dbReference>
<evidence type="ECO:0000256" key="7">
    <source>
        <dbReference type="ARBA" id="ARBA00023306"/>
    </source>
</evidence>
<dbReference type="InterPro" id="IPR018316">
    <property type="entry name" value="Tubulin/FtsZ_2-layer-sand-dom"/>
</dbReference>
<dbReference type="OrthoDB" id="9813375at2"/>
<dbReference type="AlphaFoldDB" id="A0A4Y8LDR3"/>
<comment type="subcellular location">
    <subcellularLocation>
        <location evidence="9">Cytoplasm</location>
    </subcellularLocation>
    <text evidence="9">Assembles at midcell at the inner surface of the cytoplasmic membrane.</text>
</comment>
<evidence type="ECO:0000256" key="5">
    <source>
        <dbReference type="ARBA" id="ARBA00023134"/>
    </source>
</evidence>
<feature type="region of interest" description="Disordered" evidence="12">
    <location>
        <begin position="317"/>
        <end position="392"/>
    </location>
</feature>
<dbReference type="SUPFAM" id="SSF52490">
    <property type="entry name" value="Tubulin nucleotide-binding domain-like"/>
    <property type="match status" value="1"/>
</dbReference>
<evidence type="ECO:0000256" key="4">
    <source>
        <dbReference type="ARBA" id="ARBA00022741"/>
    </source>
</evidence>
<evidence type="ECO:0000256" key="1">
    <source>
        <dbReference type="ARBA" id="ARBA00009690"/>
    </source>
</evidence>
<evidence type="ECO:0000256" key="10">
    <source>
        <dbReference type="NCBIfam" id="TIGR00065"/>
    </source>
</evidence>
<dbReference type="SMART" id="SM00864">
    <property type="entry name" value="Tubulin"/>
    <property type="match status" value="1"/>
</dbReference>
<keyword evidence="16" id="KW-1185">Reference proteome</keyword>